<sequence length="388" mass="44143">MPKVLRIINRFNIGGPTYNATFLTRFISDEFETLLIGGVPDEGETDSLHILEEYGVQPIIIDELQRNPNFQSDRKAYKKIKEIIREFKPDIVHTHAAKAGALGRRAAYKCKVPVIVHTFHGHVFHSYFGKAKTTLFKKIERNLAKKSTGIIAISEQQKHELSEIHNICSADKIKIIPLGFDLDKFRVNNEENRIAIRAKYTIQPHEVAIAIVGRLAPIKDHDFFLNVIERIMREEKLPIRVFIVGDGSEAGAIRERVNAINTNFPELITMTSWITNIGEFNSGMDIIALTSKNEGTPVSLIEAQAGGLPVISTDVGGVKDIVANEKTGFIVPVNDLELYAEKLKKLITDQKLREKMSQNGWDHVREQFHYTRLVKNMEDYYRELLEKR</sequence>
<dbReference type="InterPro" id="IPR050194">
    <property type="entry name" value="Glycosyltransferase_grp1"/>
</dbReference>
<dbReference type="EMBL" id="BAAAFH010000003">
    <property type="protein sequence ID" value="GAA0874579.1"/>
    <property type="molecule type" value="Genomic_DNA"/>
</dbReference>
<feature type="domain" description="Glycosyltransferase subfamily 4-like N-terminal" evidence="2">
    <location>
        <begin position="54"/>
        <end position="184"/>
    </location>
</feature>
<dbReference type="Pfam" id="PF13439">
    <property type="entry name" value="Glyco_transf_4"/>
    <property type="match status" value="1"/>
</dbReference>
<dbReference type="Pfam" id="PF00534">
    <property type="entry name" value="Glycos_transf_1"/>
    <property type="match status" value="1"/>
</dbReference>
<reference evidence="4" key="1">
    <citation type="journal article" date="2019" name="Int. J. Syst. Evol. Microbiol.">
        <title>The Global Catalogue of Microorganisms (GCM) 10K type strain sequencing project: providing services to taxonomists for standard genome sequencing and annotation.</title>
        <authorList>
            <consortium name="The Broad Institute Genomics Platform"/>
            <consortium name="The Broad Institute Genome Sequencing Center for Infectious Disease"/>
            <person name="Wu L."/>
            <person name="Ma J."/>
        </authorList>
    </citation>
    <scope>NUCLEOTIDE SEQUENCE [LARGE SCALE GENOMIC DNA]</scope>
    <source>
        <strain evidence="4">JCM 16083</strain>
    </source>
</reference>
<dbReference type="InterPro" id="IPR001296">
    <property type="entry name" value="Glyco_trans_1"/>
</dbReference>
<evidence type="ECO:0000259" key="1">
    <source>
        <dbReference type="Pfam" id="PF00534"/>
    </source>
</evidence>
<organism evidence="3 4">
    <name type="scientific">Wandonia haliotis</name>
    <dbReference type="NCBI Taxonomy" id="574963"/>
    <lineage>
        <taxon>Bacteria</taxon>
        <taxon>Pseudomonadati</taxon>
        <taxon>Bacteroidota</taxon>
        <taxon>Flavobacteriia</taxon>
        <taxon>Flavobacteriales</taxon>
        <taxon>Crocinitomicaceae</taxon>
        <taxon>Wandonia</taxon>
    </lineage>
</organism>
<evidence type="ECO:0000313" key="4">
    <source>
        <dbReference type="Proteomes" id="UP001501126"/>
    </source>
</evidence>
<gene>
    <name evidence="3" type="ORF">GCM10009118_09870</name>
</gene>
<evidence type="ECO:0000313" key="3">
    <source>
        <dbReference type="EMBL" id="GAA0874579.1"/>
    </source>
</evidence>
<dbReference type="Gene3D" id="3.40.50.2000">
    <property type="entry name" value="Glycogen Phosphorylase B"/>
    <property type="match status" value="2"/>
</dbReference>
<accession>A0ABP3XYR5</accession>
<keyword evidence="4" id="KW-1185">Reference proteome</keyword>
<dbReference type="Proteomes" id="UP001501126">
    <property type="component" value="Unassembled WGS sequence"/>
</dbReference>
<dbReference type="SUPFAM" id="SSF53756">
    <property type="entry name" value="UDP-Glycosyltransferase/glycogen phosphorylase"/>
    <property type="match status" value="1"/>
</dbReference>
<proteinExistence type="predicted"/>
<dbReference type="RefSeq" id="WP_343785479.1">
    <property type="nucleotide sequence ID" value="NZ_BAAAFH010000003.1"/>
</dbReference>
<feature type="domain" description="Glycosyl transferase family 1" evidence="1">
    <location>
        <begin position="194"/>
        <end position="360"/>
    </location>
</feature>
<protein>
    <submittedName>
        <fullName evidence="3">Glycosyltransferase family 4 protein</fullName>
    </submittedName>
</protein>
<dbReference type="InterPro" id="IPR028098">
    <property type="entry name" value="Glyco_trans_4-like_N"/>
</dbReference>
<dbReference type="PANTHER" id="PTHR45947:SF3">
    <property type="entry name" value="SULFOQUINOVOSYL TRANSFERASE SQD2"/>
    <property type="match status" value="1"/>
</dbReference>
<name>A0ABP3XYR5_9FLAO</name>
<evidence type="ECO:0000259" key="2">
    <source>
        <dbReference type="Pfam" id="PF13439"/>
    </source>
</evidence>
<comment type="caution">
    <text evidence="3">The sequence shown here is derived from an EMBL/GenBank/DDBJ whole genome shotgun (WGS) entry which is preliminary data.</text>
</comment>
<dbReference type="PANTHER" id="PTHR45947">
    <property type="entry name" value="SULFOQUINOVOSYL TRANSFERASE SQD2"/>
    <property type="match status" value="1"/>
</dbReference>